<feature type="region of interest" description="Disordered" evidence="4">
    <location>
        <begin position="1"/>
        <end position="20"/>
    </location>
</feature>
<evidence type="ECO:0000256" key="4">
    <source>
        <dbReference type="SAM" id="MobiDB-lite"/>
    </source>
</evidence>
<dbReference type="Proteomes" id="UP000265955">
    <property type="component" value="Unassembled WGS sequence"/>
</dbReference>
<dbReference type="OrthoDB" id="8524622at2"/>
<protein>
    <submittedName>
        <fullName evidence="7">IclR family transcriptional regulator</fullName>
    </submittedName>
</protein>
<reference evidence="8" key="1">
    <citation type="submission" date="2018-09" db="EMBL/GenBank/DDBJ databases">
        <authorList>
            <person name="Zhu H."/>
        </authorList>
    </citation>
    <scope>NUCLEOTIDE SEQUENCE [LARGE SCALE GENOMIC DNA]</scope>
    <source>
        <strain evidence="8">K1R23-30</strain>
    </source>
</reference>
<evidence type="ECO:0000313" key="8">
    <source>
        <dbReference type="Proteomes" id="UP000265955"/>
    </source>
</evidence>
<dbReference type="GO" id="GO:0045892">
    <property type="term" value="P:negative regulation of DNA-templated transcription"/>
    <property type="evidence" value="ECO:0007669"/>
    <property type="project" value="TreeGrafter"/>
</dbReference>
<dbReference type="InterPro" id="IPR005471">
    <property type="entry name" value="Tscrpt_reg_IclR_N"/>
</dbReference>
<dbReference type="SMART" id="SM00346">
    <property type="entry name" value="HTH_ICLR"/>
    <property type="match status" value="1"/>
</dbReference>
<gene>
    <name evidence="7" type="ORF">D3871_05820</name>
</gene>
<comment type="caution">
    <text evidence="7">The sequence shown here is derived from an EMBL/GenBank/DDBJ whole genome shotgun (WGS) entry which is preliminary data.</text>
</comment>
<keyword evidence="1" id="KW-0805">Transcription regulation</keyword>
<dbReference type="InterPro" id="IPR036388">
    <property type="entry name" value="WH-like_DNA-bd_sf"/>
</dbReference>
<dbReference type="InterPro" id="IPR014757">
    <property type="entry name" value="Tscrpt_reg_IclR_C"/>
</dbReference>
<dbReference type="Pfam" id="PF01614">
    <property type="entry name" value="IclR_C"/>
    <property type="match status" value="1"/>
</dbReference>
<dbReference type="PANTHER" id="PTHR30136">
    <property type="entry name" value="HELIX-TURN-HELIX TRANSCRIPTIONAL REGULATOR, ICLR FAMILY"/>
    <property type="match status" value="1"/>
</dbReference>
<evidence type="ECO:0000256" key="2">
    <source>
        <dbReference type="ARBA" id="ARBA00023125"/>
    </source>
</evidence>
<organism evidence="7 8">
    <name type="scientific">Noviherbaspirillum saxi</name>
    <dbReference type="NCBI Taxonomy" id="2320863"/>
    <lineage>
        <taxon>Bacteria</taxon>
        <taxon>Pseudomonadati</taxon>
        <taxon>Pseudomonadota</taxon>
        <taxon>Betaproteobacteria</taxon>
        <taxon>Burkholderiales</taxon>
        <taxon>Oxalobacteraceae</taxon>
        <taxon>Noviherbaspirillum</taxon>
    </lineage>
</organism>
<name>A0A3A3G7F8_9BURK</name>
<dbReference type="PROSITE" id="PS51078">
    <property type="entry name" value="ICLR_ED"/>
    <property type="match status" value="1"/>
</dbReference>
<dbReference type="InterPro" id="IPR036390">
    <property type="entry name" value="WH_DNA-bd_sf"/>
</dbReference>
<feature type="domain" description="IclR-ED" evidence="6">
    <location>
        <begin position="85"/>
        <end position="287"/>
    </location>
</feature>
<dbReference type="GO" id="GO:0003677">
    <property type="term" value="F:DNA binding"/>
    <property type="evidence" value="ECO:0007669"/>
    <property type="project" value="UniProtKB-KW"/>
</dbReference>
<evidence type="ECO:0000256" key="3">
    <source>
        <dbReference type="ARBA" id="ARBA00023163"/>
    </source>
</evidence>
<accession>A0A3A3G7F8</accession>
<dbReference type="SUPFAM" id="SSF55781">
    <property type="entry name" value="GAF domain-like"/>
    <property type="match status" value="1"/>
</dbReference>
<keyword evidence="2" id="KW-0238">DNA-binding</keyword>
<dbReference type="InterPro" id="IPR050707">
    <property type="entry name" value="HTH_MetabolicPath_Reg"/>
</dbReference>
<dbReference type="PANTHER" id="PTHR30136:SF8">
    <property type="entry name" value="TRANSCRIPTIONAL REGULATORY PROTEIN"/>
    <property type="match status" value="1"/>
</dbReference>
<dbReference type="Gene3D" id="1.10.10.10">
    <property type="entry name" value="Winged helix-like DNA-binding domain superfamily/Winged helix DNA-binding domain"/>
    <property type="match status" value="1"/>
</dbReference>
<keyword evidence="8" id="KW-1185">Reference proteome</keyword>
<keyword evidence="3" id="KW-0804">Transcription</keyword>
<proteinExistence type="predicted"/>
<dbReference type="SUPFAM" id="SSF46785">
    <property type="entry name" value="Winged helix' DNA-binding domain"/>
    <property type="match status" value="1"/>
</dbReference>
<evidence type="ECO:0000259" key="6">
    <source>
        <dbReference type="PROSITE" id="PS51078"/>
    </source>
</evidence>
<dbReference type="Gene3D" id="3.30.450.40">
    <property type="match status" value="1"/>
</dbReference>
<sequence>MKSTVNPIADDDDKEASTRQGIQSIEVAAPLLAALAGAAGPIPLSGLAKTAAMPAAKAHRYLVSLIRVGLVRQDAATGLYDLGPMALELGLVALGRLDAVKLADEIMAALRDATSETVALATWGNFGPTYIRLLQSRRPITINLQIGSVMPMTYTASGLCFAAFMPAAETETLLRAELALNRSEKLDAPQSRKALEPLLEETRQHGMARVIGHLDPTAVRPAGTTRAAERLLAGFNAFSAPVFDQDGCMRFALTVVGSAAHIDESWEGGIARATQAHAEQLSRRLGYRPR</sequence>
<evidence type="ECO:0000259" key="5">
    <source>
        <dbReference type="PROSITE" id="PS51077"/>
    </source>
</evidence>
<evidence type="ECO:0000256" key="1">
    <source>
        <dbReference type="ARBA" id="ARBA00023015"/>
    </source>
</evidence>
<dbReference type="EMBL" id="QYUO01000001">
    <property type="protein sequence ID" value="RJF98085.1"/>
    <property type="molecule type" value="Genomic_DNA"/>
</dbReference>
<dbReference type="GO" id="GO:0003700">
    <property type="term" value="F:DNA-binding transcription factor activity"/>
    <property type="evidence" value="ECO:0007669"/>
    <property type="project" value="TreeGrafter"/>
</dbReference>
<dbReference type="Pfam" id="PF09339">
    <property type="entry name" value="HTH_IclR"/>
    <property type="match status" value="1"/>
</dbReference>
<evidence type="ECO:0000313" key="7">
    <source>
        <dbReference type="EMBL" id="RJF98085.1"/>
    </source>
</evidence>
<feature type="domain" description="HTH iclR-type" evidence="5">
    <location>
        <begin position="22"/>
        <end position="84"/>
    </location>
</feature>
<dbReference type="AlphaFoldDB" id="A0A3A3G7F8"/>
<dbReference type="InterPro" id="IPR029016">
    <property type="entry name" value="GAF-like_dom_sf"/>
</dbReference>
<dbReference type="FunFam" id="1.10.10.10:FF:000056">
    <property type="entry name" value="IclR family transcriptional regulator"/>
    <property type="match status" value="1"/>
</dbReference>
<dbReference type="PROSITE" id="PS51077">
    <property type="entry name" value="HTH_ICLR"/>
    <property type="match status" value="1"/>
</dbReference>